<dbReference type="EMBL" id="BNBA01000010">
    <property type="protein sequence ID" value="GHH52497.1"/>
    <property type="molecule type" value="Genomic_DNA"/>
</dbReference>
<sequence>MDQIKIEVDVDRAMDRQFTAIERVNLPYAAVQAANSTAFEVRQRWKVEATKVFDRPTQLTINAAQYKKATKADPVAEVFLRNEAFKGTPPAKYLVHEVEGGARARKGFEALLQNYRAMPAGMFAVTGREARTDAHGNLPASTINQILSQLGARRDQYQNETEASRARRLKRQARKGIGQGNYFALTRQRGKLKPGVYERAKFGASSFVRTILRYVSRTQYQPRYDIFDFARRTWNQVYPFFFVRELRKAVETSKYRGKL</sequence>
<organism evidence="1 2">
    <name type="scientific">Xanthomonas boreopolis</name>
    <dbReference type="NCBI Taxonomy" id="86183"/>
    <lineage>
        <taxon>Bacteria</taxon>
        <taxon>Pseudomonadati</taxon>
        <taxon>Pseudomonadota</taxon>
        <taxon>Gammaproteobacteria</taxon>
        <taxon>Lysobacterales</taxon>
        <taxon>Lysobacteraceae</taxon>
        <taxon>Xanthomonas</taxon>
    </lineage>
</organism>
<dbReference type="AlphaFoldDB" id="A0A919KHX5"/>
<evidence type="ECO:0000313" key="1">
    <source>
        <dbReference type="EMBL" id="GHH52497.1"/>
    </source>
</evidence>
<name>A0A919KHX5_9XANT</name>
<protein>
    <submittedName>
        <fullName evidence="1">Uncharacterized protein</fullName>
    </submittedName>
</protein>
<evidence type="ECO:0000313" key="2">
    <source>
        <dbReference type="Proteomes" id="UP000623958"/>
    </source>
</evidence>
<proteinExistence type="predicted"/>
<dbReference type="Proteomes" id="UP000623958">
    <property type="component" value="Unassembled WGS sequence"/>
</dbReference>
<gene>
    <name evidence="1" type="ORF">GCM10009090_16580</name>
</gene>
<dbReference type="RefSeq" id="WP_434029086.1">
    <property type="nucleotide sequence ID" value="NZ_BNBA01000010.1"/>
</dbReference>
<keyword evidence="2" id="KW-1185">Reference proteome</keyword>
<comment type="caution">
    <text evidence="1">The sequence shown here is derived from an EMBL/GenBank/DDBJ whole genome shotgun (WGS) entry which is preliminary data.</text>
</comment>
<accession>A0A919KHX5</accession>
<reference evidence="1" key="1">
    <citation type="journal article" date="2014" name="Int. J. Syst. Evol. Microbiol.">
        <title>Complete genome sequence of Corynebacterium casei LMG S-19264T (=DSM 44701T), isolated from a smear-ripened cheese.</title>
        <authorList>
            <consortium name="US DOE Joint Genome Institute (JGI-PGF)"/>
            <person name="Walter F."/>
            <person name="Albersmeier A."/>
            <person name="Kalinowski J."/>
            <person name="Ruckert C."/>
        </authorList>
    </citation>
    <scope>NUCLEOTIDE SEQUENCE</scope>
    <source>
        <strain evidence="1">JCM 13306</strain>
    </source>
</reference>
<reference evidence="1" key="2">
    <citation type="submission" date="2020-09" db="EMBL/GenBank/DDBJ databases">
        <authorList>
            <person name="Sun Q."/>
            <person name="Ohkuma M."/>
        </authorList>
    </citation>
    <scope>NUCLEOTIDE SEQUENCE</scope>
    <source>
        <strain evidence="1">JCM 13306</strain>
    </source>
</reference>